<keyword evidence="2" id="KW-0238">DNA-binding</keyword>
<dbReference type="AlphaFoldDB" id="W0PI17"/>
<feature type="domain" description="HTH hxlR-type" evidence="4">
    <location>
        <begin position="11"/>
        <end position="108"/>
    </location>
</feature>
<dbReference type="HOGENOM" id="CLU_111585_0_0_4"/>
<dbReference type="InterPro" id="IPR036390">
    <property type="entry name" value="WH_DNA-bd_sf"/>
</dbReference>
<dbReference type="EMBL" id="CP003915">
    <property type="protein sequence ID" value="AHG64578.1"/>
    <property type="molecule type" value="Genomic_DNA"/>
</dbReference>
<evidence type="ECO:0000313" key="5">
    <source>
        <dbReference type="EMBL" id="AHG64578.1"/>
    </source>
</evidence>
<sequence length="155" mass="17669">MKHTSFQNMRCPIARSLEHVGEWWNILILRDAFRGLTRFDEFQKSLGIAPSMLTRRLNALVHAGLLARNRYCEHPPRYEYVLTDSGRDFKPILVLLQEWGNRHFSPEGASVVTINRQTGALAQPLLIDSISGLPIDDEVFTTEIRAPARNTPDTN</sequence>
<accession>W0PI17</accession>
<dbReference type="GO" id="GO:0003677">
    <property type="term" value="F:DNA binding"/>
    <property type="evidence" value="ECO:0007669"/>
    <property type="project" value="UniProtKB-KW"/>
</dbReference>
<gene>
    <name evidence="5" type="ORF">MIM_c25080</name>
</gene>
<dbReference type="eggNOG" id="COG1733">
    <property type="taxonomic scope" value="Bacteria"/>
</dbReference>
<dbReference type="STRING" id="1247726.MIM_c25080"/>
<dbReference type="PANTHER" id="PTHR33204:SF17">
    <property type="entry name" value="TRANSCRIPTIONAL REGULATORY PROTEIN"/>
    <property type="match status" value="1"/>
</dbReference>
<keyword evidence="1" id="KW-0805">Transcription regulation</keyword>
<name>W0PI17_ADVMD</name>
<keyword evidence="6" id="KW-1185">Reference proteome</keyword>
<evidence type="ECO:0000256" key="1">
    <source>
        <dbReference type="ARBA" id="ARBA00023015"/>
    </source>
</evidence>
<organism evidence="5 6">
    <name type="scientific">Advenella mimigardefordensis (strain DSM 17166 / LMG 22922 / DPN7)</name>
    <dbReference type="NCBI Taxonomy" id="1247726"/>
    <lineage>
        <taxon>Bacteria</taxon>
        <taxon>Pseudomonadati</taxon>
        <taxon>Pseudomonadota</taxon>
        <taxon>Betaproteobacteria</taxon>
        <taxon>Burkholderiales</taxon>
        <taxon>Alcaligenaceae</taxon>
    </lineage>
</organism>
<dbReference type="InterPro" id="IPR036388">
    <property type="entry name" value="WH-like_DNA-bd_sf"/>
</dbReference>
<dbReference type="SUPFAM" id="SSF46785">
    <property type="entry name" value="Winged helix' DNA-binding domain"/>
    <property type="match status" value="1"/>
</dbReference>
<dbReference type="PROSITE" id="PS51118">
    <property type="entry name" value="HTH_HXLR"/>
    <property type="match status" value="1"/>
</dbReference>
<dbReference type="KEGG" id="amim:MIM_c25080"/>
<dbReference type="Proteomes" id="UP000019095">
    <property type="component" value="Chromosome"/>
</dbReference>
<keyword evidence="3" id="KW-0804">Transcription</keyword>
<dbReference type="PATRIC" id="fig|1247726.3.peg.2753"/>
<dbReference type="OrthoDB" id="9807069at2"/>
<evidence type="ECO:0000313" key="6">
    <source>
        <dbReference type="Proteomes" id="UP000019095"/>
    </source>
</evidence>
<proteinExistence type="predicted"/>
<protein>
    <submittedName>
        <fullName evidence="5">Putative HxlR-like transcriptional regulator</fullName>
    </submittedName>
</protein>
<evidence type="ECO:0000256" key="3">
    <source>
        <dbReference type="ARBA" id="ARBA00023163"/>
    </source>
</evidence>
<dbReference type="InterPro" id="IPR002577">
    <property type="entry name" value="HTH_HxlR"/>
</dbReference>
<reference evidence="5 6" key="1">
    <citation type="journal article" date="2014" name="Microbiology">
        <title>Unravelling the complete genome sequence of Advenella mimigardefordensis strain DPN7T and novel insights in the catabolism of the xenobiotic polythioester precursor 3,3'-dithiodipropionate.</title>
        <authorList>
            <person name="Wubbeler J.H."/>
            <person name="Hiessl S."/>
            <person name="Schuldes J."/>
            <person name="Thurmer A."/>
            <person name="Daniel R."/>
            <person name="Steinbuchel A."/>
        </authorList>
    </citation>
    <scope>NUCLEOTIDE SEQUENCE [LARGE SCALE GENOMIC DNA]</scope>
    <source>
        <strain evidence="6">DSM 17166 / LMG 22922 / DPN7</strain>
    </source>
</reference>
<evidence type="ECO:0000259" key="4">
    <source>
        <dbReference type="PROSITE" id="PS51118"/>
    </source>
</evidence>
<dbReference type="PANTHER" id="PTHR33204">
    <property type="entry name" value="TRANSCRIPTIONAL REGULATOR, MARR FAMILY"/>
    <property type="match status" value="1"/>
</dbReference>
<dbReference type="Gene3D" id="1.10.10.10">
    <property type="entry name" value="Winged helix-like DNA-binding domain superfamily/Winged helix DNA-binding domain"/>
    <property type="match status" value="1"/>
</dbReference>
<evidence type="ECO:0000256" key="2">
    <source>
        <dbReference type="ARBA" id="ARBA00023125"/>
    </source>
</evidence>
<dbReference type="Pfam" id="PF01638">
    <property type="entry name" value="HxlR"/>
    <property type="match status" value="1"/>
</dbReference>